<reference evidence="6" key="1">
    <citation type="submission" date="2016-03" db="EMBL/GenBank/DDBJ databases">
        <title>Complete genome sequence of Solimmundus cernigliae, representing a novel lineage of polycyclic aromatic hydrocarbon degraders within the Gammaproteobacteria.</title>
        <authorList>
            <person name="Singleton D.R."/>
            <person name="Dickey A.N."/>
            <person name="Scholl E.H."/>
            <person name="Wright F.A."/>
            <person name="Aitken M.D."/>
        </authorList>
    </citation>
    <scope>NUCLEOTIDE SEQUENCE [LARGE SCALE GENOMIC DNA]</scope>
    <source>
        <strain evidence="6">TR3.2</strain>
    </source>
</reference>
<organism evidence="5 6">
    <name type="scientific">Immundisolibacter cernigliae</name>
    <dbReference type="NCBI Taxonomy" id="1810504"/>
    <lineage>
        <taxon>Bacteria</taxon>
        <taxon>Pseudomonadati</taxon>
        <taxon>Pseudomonadota</taxon>
        <taxon>Gammaproteobacteria</taxon>
        <taxon>Immundisolibacterales</taxon>
        <taxon>Immundisolibacteraceae</taxon>
        <taxon>Immundisolibacter</taxon>
    </lineage>
</organism>
<evidence type="ECO:0000256" key="1">
    <source>
        <dbReference type="ARBA" id="ARBA00009570"/>
    </source>
</evidence>
<dbReference type="OrthoDB" id="7446267at2"/>
<evidence type="ECO:0000313" key="5">
    <source>
        <dbReference type="EMBL" id="ANX05015.1"/>
    </source>
</evidence>
<keyword evidence="2" id="KW-0058">Aromatic hydrocarbons catabolism</keyword>
<dbReference type="STRING" id="1810504.PG2T_13085"/>
<dbReference type="InParanoid" id="A0A1B1YW37"/>
<dbReference type="KEGG" id="gbi:PG2T_13085"/>
<dbReference type="AlphaFoldDB" id="A0A1B1YW37"/>
<dbReference type="PANTHER" id="PTHR41534">
    <property type="entry name" value="BLR3401 PROTEIN"/>
    <property type="match status" value="1"/>
</dbReference>
<dbReference type="PANTHER" id="PTHR41534:SF1">
    <property type="entry name" value="BLR3401 PROTEIN"/>
    <property type="match status" value="1"/>
</dbReference>
<evidence type="ECO:0000256" key="4">
    <source>
        <dbReference type="ARBA" id="ARBA00023002"/>
    </source>
</evidence>
<dbReference type="GO" id="GO:0051213">
    <property type="term" value="F:dioxygenase activity"/>
    <property type="evidence" value="ECO:0007669"/>
    <property type="project" value="UniProtKB-KW"/>
</dbReference>
<dbReference type="CDD" id="cd00667">
    <property type="entry name" value="ring_hydroxylating_dioxygenases_beta"/>
    <property type="match status" value="1"/>
</dbReference>
<dbReference type="Gene3D" id="3.10.450.50">
    <property type="match status" value="1"/>
</dbReference>
<dbReference type="InterPro" id="IPR032710">
    <property type="entry name" value="NTF2-like_dom_sf"/>
</dbReference>
<sequence>MTVTDLVRALAEASQVLYREAMYVDAQRWDEWLGLFTDDCEYWLPAWKGEHALTANPKREISLIYYGTRAGLEDRVWRIRSGQSIASTPLPRTTHAVHNILVEDVTADSMTVLSTWTAHCFFHKLNASEVFFGDYRHSLRMSADGWKIARKYIVLKNDYVPTMLDIYNI</sequence>
<dbReference type="EMBL" id="CP014671">
    <property type="protein sequence ID" value="ANX05015.1"/>
    <property type="molecule type" value="Genomic_DNA"/>
</dbReference>
<dbReference type="Pfam" id="PF00866">
    <property type="entry name" value="Ring_hydroxyl_B"/>
    <property type="match status" value="1"/>
</dbReference>
<evidence type="ECO:0000256" key="3">
    <source>
        <dbReference type="ARBA" id="ARBA00022964"/>
    </source>
</evidence>
<keyword evidence="6" id="KW-1185">Reference proteome</keyword>
<dbReference type="GO" id="GO:0019380">
    <property type="term" value="P:3-phenylpropionate catabolic process"/>
    <property type="evidence" value="ECO:0007669"/>
    <property type="project" value="TreeGrafter"/>
</dbReference>
<proteinExistence type="inferred from homology"/>
<dbReference type="InterPro" id="IPR000391">
    <property type="entry name" value="Rng_hydr_dOase-bsu"/>
</dbReference>
<protein>
    <recommendedName>
        <fullName evidence="7">Aromatic-ring-hydroxylating dioxygenase subunit beta</fullName>
    </recommendedName>
</protein>
<dbReference type="Proteomes" id="UP000092952">
    <property type="component" value="Chromosome"/>
</dbReference>
<evidence type="ECO:0000313" key="6">
    <source>
        <dbReference type="Proteomes" id="UP000092952"/>
    </source>
</evidence>
<keyword evidence="4" id="KW-0560">Oxidoreductase</keyword>
<evidence type="ECO:0008006" key="7">
    <source>
        <dbReference type="Google" id="ProtNLM"/>
    </source>
</evidence>
<comment type="similarity">
    <text evidence="1">Belongs to the bacterial ring-hydroxylating dioxygenase beta subunit family.</text>
</comment>
<gene>
    <name evidence="5" type="ORF">PG2T_13085</name>
</gene>
<accession>A0A1B1YW37</accession>
<keyword evidence="3" id="KW-0223">Dioxygenase</keyword>
<name>A0A1B1YW37_9GAMM</name>
<dbReference type="SUPFAM" id="SSF54427">
    <property type="entry name" value="NTF2-like"/>
    <property type="match status" value="1"/>
</dbReference>
<evidence type="ECO:0000256" key="2">
    <source>
        <dbReference type="ARBA" id="ARBA00022797"/>
    </source>
</evidence>